<evidence type="ECO:0000313" key="3">
    <source>
        <dbReference type="EMBL" id="NJO99768.1"/>
    </source>
</evidence>
<dbReference type="RefSeq" id="WP_168081205.1">
    <property type="nucleotide sequence ID" value="NZ_JAAVJI010000001.1"/>
</dbReference>
<evidence type="ECO:0000259" key="2">
    <source>
        <dbReference type="PROSITE" id="PS50110"/>
    </source>
</evidence>
<keyword evidence="4" id="KW-1185">Reference proteome</keyword>
<organism evidence="3 4">
    <name type="scientific">Pseudomonas quercus</name>
    <dbReference type="NCBI Taxonomy" id="2722792"/>
    <lineage>
        <taxon>Bacteria</taxon>
        <taxon>Pseudomonadati</taxon>
        <taxon>Pseudomonadota</taxon>
        <taxon>Gammaproteobacteria</taxon>
        <taxon>Pseudomonadales</taxon>
        <taxon>Pseudomonadaceae</taxon>
        <taxon>Pseudomonas</taxon>
    </lineage>
</organism>
<accession>A0ABX0YBJ0</accession>
<evidence type="ECO:0000313" key="4">
    <source>
        <dbReference type="Proteomes" id="UP000746535"/>
    </source>
</evidence>
<dbReference type="EMBL" id="JAAVJI010000001">
    <property type="protein sequence ID" value="NJO99768.1"/>
    <property type="molecule type" value="Genomic_DNA"/>
</dbReference>
<keyword evidence="1" id="KW-0597">Phosphoprotein</keyword>
<dbReference type="Gene3D" id="3.40.50.2300">
    <property type="match status" value="1"/>
</dbReference>
<gene>
    <name evidence="3" type="ORF">HBH25_02675</name>
</gene>
<feature type="modified residue" description="4-aspartylphosphate" evidence="1">
    <location>
        <position position="67"/>
    </location>
</feature>
<evidence type="ECO:0000256" key="1">
    <source>
        <dbReference type="PROSITE-ProRule" id="PRU00169"/>
    </source>
</evidence>
<feature type="domain" description="Response regulatory" evidence="2">
    <location>
        <begin position="16"/>
        <end position="127"/>
    </location>
</feature>
<sequence length="132" mass="14061">MSVADAPWADRIRDLRVLVVEDDTLVSLFLEALLEAVGITHGVQMAQTMDTAVWLAQSGAFDVALLDVYLNGTPSFEVADALATRGIPFAFASGFTPDDVMARFPGVPVIAKPFQAAELEGVLKALLQGRGN</sequence>
<reference evidence="3 4" key="1">
    <citation type="submission" date="2020-03" db="EMBL/GenBank/DDBJ databases">
        <authorList>
            <person name="Wang L."/>
            <person name="He N."/>
            <person name="Li Y."/>
            <person name="Fang Y."/>
            <person name="Zhang F."/>
        </authorList>
    </citation>
    <scope>NUCLEOTIDE SEQUENCE [LARGE SCALE GENOMIC DNA]</scope>
    <source>
        <strain evidence="4">hsmgli-8</strain>
    </source>
</reference>
<dbReference type="Proteomes" id="UP000746535">
    <property type="component" value="Unassembled WGS sequence"/>
</dbReference>
<name>A0ABX0YBJ0_9PSED</name>
<comment type="caution">
    <text evidence="3">The sequence shown here is derived from an EMBL/GenBank/DDBJ whole genome shotgun (WGS) entry which is preliminary data.</text>
</comment>
<dbReference type="PROSITE" id="PS50110">
    <property type="entry name" value="RESPONSE_REGULATORY"/>
    <property type="match status" value="1"/>
</dbReference>
<proteinExistence type="predicted"/>
<dbReference type="SMART" id="SM00448">
    <property type="entry name" value="REC"/>
    <property type="match status" value="1"/>
</dbReference>
<dbReference type="InterPro" id="IPR011006">
    <property type="entry name" value="CheY-like_superfamily"/>
</dbReference>
<dbReference type="InterPro" id="IPR001789">
    <property type="entry name" value="Sig_transdc_resp-reg_receiver"/>
</dbReference>
<dbReference type="SUPFAM" id="SSF52172">
    <property type="entry name" value="CheY-like"/>
    <property type="match status" value="1"/>
</dbReference>
<protein>
    <submittedName>
        <fullName evidence="3">Response regulator</fullName>
    </submittedName>
</protein>